<keyword evidence="2" id="KW-1185">Reference proteome</keyword>
<dbReference type="EMBL" id="CABIJS010000344">
    <property type="protein sequence ID" value="VUZ50107.1"/>
    <property type="molecule type" value="Genomic_DNA"/>
</dbReference>
<dbReference type="Proteomes" id="UP000321570">
    <property type="component" value="Unassembled WGS sequence"/>
</dbReference>
<accession>A0A564YS49</accession>
<gene>
    <name evidence="1" type="ORF">WMSIL1_LOCUS8994</name>
</gene>
<dbReference type="AlphaFoldDB" id="A0A564YS49"/>
<reference evidence="1 2" key="1">
    <citation type="submission" date="2019-07" db="EMBL/GenBank/DDBJ databases">
        <authorList>
            <person name="Jastrzebski P J."/>
            <person name="Paukszto L."/>
            <person name="Jastrzebski P J."/>
        </authorList>
    </citation>
    <scope>NUCLEOTIDE SEQUENCE [LARGE SCALE GENOMIC DNA]</scope>
    <source>
        <strain evidence="1 2">WMS-il1</strain>
    </source>
</reference>
<evidence type="ECO:0000313" key="2">
    <source>
        <dbReference type="Proteomes" id="UP000321570"/>
    </source>
</evidence>
<sequence>MKQQEHYKSKLKEQKVVNMETENLDISSPQSSPESLVQQITEFHYEPEADRTFTNWFGRCKDVCQDYLSHIPAYCYGG</sequence>
<proteinExistence type="predicted"/>
<evidence type="ECO:0000313" key="1">
    <source>
        <dbReference type="EMBL" id="VUZ50107.1"/>
    </source>
</evidence>
<protein>
    <submittedName>
        <fullName evidence="1">Uncharacterized protein</fullName>
    </submittedName>
</protein>
<name>A0A564YS49_HYMDI</name>
<organism evidence="1 2">
    <name type="scientific">Hymenolepis diminuta</name>
    <name type="common">Rat tapeworm</name>
    <dbReference type="NCBI Taxonomy" id="6216"/>
    <lineage>
        <taxon>Eukaryota</taxon>
        <taxon>Metazoa</taxon>
        <taxon>Spiralia</taxon>
        <taxon>Lophotrochozoa</taxon>
        <taxon>Platyhelminthes</taxon>
        <taxon>Cestoda</taxon>
        <taxon>Eucestoda</taxon>
        <taxon>Cyclophyllidea</taxon>
        <taxon>Hymenolepididae</taxon>
        <taxon>Hymenolepis</taxon>
    </lineage>
</organism>